<dbReference type="RefSeq" id="XP_012766402.1">
    <property type="nucleotide sequence ID" value="XM_012910948.1"/>
</dbReference>
<sequence>MRRGIGASRILNSQKEQWDSFSQTLSEETTEAFKRVADDFKADMCHFVEKYKNVINADPYFRLEFLEMCDLVDFDPLIHSYSSLSRILGLSSFYSMVTMRMLEICIQTRGLNGGLCEIRQVLDAFPKKAQIRADDILISIRECAAFGKNSIRTVRINDKTIIVTTPIVLGDDYSECLHLAAGLKRGVAVSDLIDGLGWNHQKAQSLLNCFTRHQIAWIDEINNATYYWFPCLF</sequence>
<keyword evidence="3" id="KW-1185">Reference proteome</keyword>
<comment type="similarity">
    <text evidence="1">Belongs to the SNF8 family.</text>
</comment>
<dbReference type="PANTHER" id="PTHR12806">
    <property type="entry name" value="EAP30 SUBUNIT OF ELL COMPLEX"/>
    <property type="match status" value="1"/>
</dbReference>
<evidence type="ECO:0000313" key="3">
    <source>
        <dbReference type="Proteomes" id="UP000033188"/>
    </source>
</evidence>
<evidence type="ECO:0008006" key="4">
    <source>
        <dbReference type="Google" id="ProtNLM"/>
    </source>
</evidence>
<dbReference type="VEuPathDB" id="PiroplasmaDB:BBBOND_0105250"/>
<dbReference type="InterPro" id="IPR016689">
    <property type="entry name" value="ESCRT-2_cplx_Snf8"/>
</dbReference>
<dbReference type="GeneID" id="24562757"/>
<dbReference type="Proteomes" id="UP000033188">
    <property type="component" value="Chromosome 1"/>
</dbReference>
<dbReference type="EMBL" id="LK391707">
    <property type="protein sequence ID" value="CDR94216.1"/>
    <property type="molecule type" value="Genomic_DNA"/>
</dbReference>
<dbReference type="PANTHER" id="PTHR12806:SF0">
    <property type="entry name" value="VACUOLAR-SORTING PROTEIN SNF8"/>
    <property type="match status" value="1"/>
</dbReference>
<dbReference type="GO" id="GO:0043328">
    <property type="term" value="P:protein transport to vacuole involved in ubiquitin-dependent protein catabolic process via the multivesicular body sorting pathway"/>
    <property type="evidence" value="ECO:0007669"/>
    <property type="project" value="TreeGrafter"/>
</dbReference>
<dbReference type="SUPFAM" id="SSF46785">
    <property type="entry name" value="Winged helix' DNA-binding domain"/>
    <property type="match status" value="2"/>
</dbReference>
<dbReference type="OrthoDB" id="283883at2759"/>
<gene>
    <name evidence="2" type="ORF">BBBOND_0105250</name>
</gene>
<organism evidence="2 3">
    <name type="scientific">Babesia bigemina</name>
    <dbReference type="NCBI Taxonomy" id="5866"/>
    <lineage>
        <taxon>Eukaryota</taxon>
        <taxon>Sar</taxon>
        <taxon>Alveolata</taxon>
        <taxon>Apicomplexa</taxon>
        <taxon>Aconoidasida</taxon>
        <taxon>Piroplasmida</taxon>
        <taxon>Babesiidae</taxon>
        <taxon>Babesia</taxon>
    </lineage>
</organism>
<dbReference type="KEGG" id="bbig:BBBOND_0105250"/>
<dbReference type="InterPro" id="IPR036388">
    <property type="entry name" value="WH-like_DNA-bd_sf"/>
</dbReference>
<reference evidence="3" key="1">
    <citation type="journal article" date="2014" name="Nucleic Acids Res.">
        <title>The evolutionary dynamics of variant antigen genes in Babesia reveal a history of genomic innovation underlying host-parasite interaction.</title>
        <authorList>
            <person name="Jackson A.P."/>
            <person name="Otto T.D."/>
            <person name="Darby A."/>
            <person name="Ramaprasad A."/>
            <person name="Xia D."/>
            <person name="Echaide I.E."/>
            <person name="Farber M."/>
            <person name="Gahlot S."/>
            <person name="Gamble J."/>
            <person name="Gupta D."/>
            <person name="Gupta Y."/>
            <person name="Jackson L."/>
            <person name="Malandrin L."/>
            <person name="Malas T.B."/>
            <person name="Moussa E."/>
            <person name="Nair M."/>
            <person name="Reid A.J."/>
            <person name="Sanders M."/>
            <person name="Sharma J."/>
            <person name="Tracey A."/>
            <person name="Quail M.A."/>
            <person name="Weir W."/>
            <person name="Wastling J.M."/>
            <person name="Hall N."/>
            <person name="Willadsen P."/>
            <person name="Lingelbach K."/>
            <person name="Shiels B."/>
            <person name="Tait A."/>
            <person name="Berriman M."/>
            <person name="Allred D.R."/>
            <person name="Pain A."/>
        </authorList>
    </citation>
    <scope>NUCLEOTIDE SEQUENCE [LARGE SCALE GENOMIC DNA]</scope>
    <source>
        <strain evidence="3">Bond</strain>
    </source>
</reference>
<protein>
    <recommendedName>
        <fullName evidence="4">Vacuolar-sorting protein SNF8</fullName>
    </recommendedName>
</protein>
<evidence type="ECO:0000313" key="2">
    <source>
        <dbReference type="EMBL" id="CDR94216.1"/>
    </source>
</evidence>
<accession>A0A061D054</accession>
<dbReference type="OMA" id="QIVEVCM"/>
<dbReference type="GO" id="GO:0000814">
    <property type="term" value="C:ESCRT II complex"/>
    <property type="evidence" value="ECO:0007669"/>
    <property type="project" value="InterPro"/>
</dbReference>
<dbReference type="AlphaFoldDB" id="A0A061D054"/>
<name>A0A061D054_BABBI</name>
<dbReference type="Gene3D" id="1.10.10.10">
    <property type="entry name" value="Winged helix-like DNA-binding domain superfamily/Winged helix DNA-binding domain"/>
    <property type="match status" value="2"/>
</dbReference>
<dbReference type="InterPro" id="IPR036390">
    <property type="entry name" value="WH_DNA-bd_sf"/>
</dbReference>
<dbReference type="InterPro" id="IPR040608">
    <property type="entry name" value="Snf8/Vps36"/>
</dbReference>
<proteinExistence type="inferred from homology"/>
<dbReference type="STRING" id="5866.A0A061D054"/>
<evidence type="ECO:0000256" key="1">
    <source>
        <dbReference type="ARBA" id="ARBA00009834"/>
    </source>
</evidence>
<dbReference type="Gene3D" id="6.10.140.180">
    <property type="match status" value="1"/>
</dbReference>
<dbReference type="Pfam" id="PF04157">
    <property type="entry name" value="EAP30"/>
    <property type="match status" value="1"/>
</dbReference>